<comment type="caution">
    <text evidence="1">The sequence shown here is derived from an EMBL/GenBank/DDBJ whole genome shotgun (WGS) entry which is preliminary data.</text>
</comment>
<dbReference type="Proteomes" id="UP000790709">
    <property type="component" value="Unassembled WGS sequence"/>
</dbReference>
<protein>
    <submittedName>
        <fullName evidence="1">Uncharacterized protein</fullName>
    </submittedName>
</protein>
<evidence type="ECO:0000313" key="1">
    <source>
        <dbReference type="EMBL" id="KAH7918205.1"/>
    </source>
</evidence>
<evidence type="ECO:0000313" key="2">
    <source>
        <dbReference type="Proteomes" id="UP000790709"/>
    </source>
</evidence>
<dbReference type="EMBL" id="MU266831">
    <property type="protein sequence ID" value="KAH7918205.1"/>
    <property type="molecule type" value="Genomic_DNA"/>
</dbReference>
<keyword evidence="2" id="KW-1185">Reference proteome</keyword>
<gene>
    <name evidence="1" type="ORF">BV22DRAFT_1200066</name>
</gene>
<sequence>MKYVSNPPPDEAPTGEPAGGDPEDDSPGAFHFPFDERAGQRLDAVKPHLRYYPPTAVAHERYEALCAPVHQGRAHFPSANVRVTASVLPLRQVLLLHSNLPHPAPSTHPPLQPHAHFAPGEPVGPGEAVAKGTYLATLAKIGLATSMKQTDPTTSAKEGEGAKKGLVSIYADGSPHDGDDRPISTLERVTERRRLKREGKQRAERDAMPTADAGTLLMSTQE</sequence>
<reference evidence="1" key="1">
    <citation type="journal article" date="2021" name="New Phytol.">
        <title>Evolutionary innovations through gain and loss of genes in the ectomycorrhizal Boletales.</title>
        <authorList>
            <person name="Wu G."/>
            <person name="Miyauchi S."/>
            <person name="Morin E."/>
            <person name="Kuo A."/>
            <person name="Drula E."/>
            <person name="Varga T."/>
            <person name="Kohler A."/>
            <person name="Feng B."/>
            <person name="Cao Y."/>
            <person name="Lipzen A."/>
            <person name="Daum C."/>
            <person name="Hundley H."/>
            <person name="Pangilinan J."/>
            <person name="Johnson J."/>
            <person name="Barry K."/>
            <person name="LaButti K."/>
            <person name="Ng V."/>
            <person name="Ahrendt S."/>
            <person name="Min B."/>
            <person name="Choi I.G."/>
            <person name="Park H."/>
            <person name="Plett J.M."/>
            <person name="Magnuson J."/>
            <person name="Spatafora J.W."/>
            <person name="Nagy L.G."/>
            <person name="Henrissat B."/>
            <person name="Grigoriev I.V."/>
            <person name="Yang Z.L."/>
            <person name="Xu J."/>
            <person name="Martin F.M."/>
        </authorList>
    </citation>
    <scope>NUCLEOTIDE SEQUENCE</scope>
    <source>
        <strain evidence="1">KUC20120723A-06</strain>
    </source>
</reference>
<proteinExistence type="predicted"/>
<organism evidence="1 2">
    <name type="scientific">Leucogyrophana mollusca</name>
    <dbReference type="NCBI Taxonomy" id="85980"/>
    <lineage>
        <taxon>Eukaryota</taxon>
        <taxon>Fungi</taxon>
        <taxon>Dikarya</taxon>
        <taxon>Basidiomycota</taxon>
        <taxon>Agaricomycotina</taxon>
        <taxon>Agaricomycetes</taxon>
        <taxon>Agaricomycetidae</taxon>
        <taxon>Boletales</taxon>
        <taxon>Boletales incertae sedis</taxon>
        <taxon>Leucogyrophana</taxon>
    </lineage>
</organism>
<name>A0ACB8AXT6_9AGAM</name>
<accession>A0ACB8AXT6</accession>